<dbReference type="InterPro" id="IPR031327">
    <property type="entry name" value="MCM"/>
</dbReference>
<keyword evidence="8 10" id="KW-0238">DNA-binding</keyword>
<dbReference type="InterPro" id="IPR036388">
    <property type="entry name" value="WH-like_DNA-bd_sf"/>
</dbReference>
<keyword evidence="9 11" id="KW-0539">Nucleus</keyword>
<dbReference type="GO" id="GO:0016887">
    <property type="term" value="F:ATP hydrolysis activity"/>
    <property type="evidence" value="ECO:0007669"/>
    <property type="project" value="RHEA"/>
</dbReference>
<dbReference type="GO" id="GO:0042555">
    <property type="term" value="C:MCM complex"/>
    <property type="evidence" value="ECO:0007669"/>
    <property type="project" value="UniProtKB-UniRule"/>
</dbReference>
<comment type="caution">
    <text evidence="14">The sequence shown here is derived from an EMBL/GenBank/DDBJ whole genome shotgun (WGS) entry which is preliminary data.</text>
</comment>
<evidence type="ECO:0000256" key="12">
    <source>
        <dbReference type="SAM" id="MobiDB-lite"/>
    </source>
</evidence>
<dbReference type="Gene3D" id="2.40.50.140">
    <property type="entry name" value="Nucleic acid-binding proteins"/>
    <property type="match status" value="1"/>
</dbReference>
<feature type="domain" description="MCM C-terminal AAA(+) ATPase" evidence="13">
    <location>
        <begin position="541"/>
        <end position="749"/>
    </location>
</feature>
<dbReference type="SUPFAM" id="SSF50249">
    <property type="entry name" value="Nucleic acid-binding proteins"/>
    <property type="match status" value="1"/>
</dbReference>
<dbReference type="Pfam" id="PF17207">
    <property type="entry name" value="MCM_OB"/>
    <property type="match status" value="1"/>
</dbReference>
<dbReference type="CDD" id="cd17755">
    <property type="entry name" value="MCM4"/>
    <property type="match status" value="1"/>
</dbReference>
<evidence type="ECO:0000256" key="10">
    <source>
        <dbReference type="RuleBase" id="RU004070"/>
    </source>
</evidence>
<dbReference type="InterPro" id="IPR027925">
    <property type="entry name" value="MCM_N"/>
</dbReference>
<dbReference type="FunFam" id="2.20.28.10:FF:000003">
    <property type="entry name" value="DNA helicase"/>
    <property type="match status" value="1"/>
</dbReference>
<evidence type="ECO:0000256" key="1">
    <source>
        <dbReference type="ARBA" id="ARBA00004123"/>
    </source>
</evidence>
<dbReference type="SUPFAM" id="SSF52540">
    <property type="entry name" value="P-loop containing nucleoside triphosphate hydrolases"/>
    <property type="match status" value="1"/>
</dbReference>
<dbReference type="STRING" id="1202772.A0A1V9YC63"/>
<evidence type="ECO:0000256" key="5">
    <source>
        <dbReference type="ARBA" id="ARBA00022801"/>
    </source>
</evidence>
<protein>
    <recommendedName>
        <fullName evidence="11">DNA replication licensing factor MCM4</fullName>
        <ecNumber evidence="11">3.6.4.12</ecNumber>
    </recommendedName>
</protein>
<evidence type="ECO:0000256" key="4">
    <source>
        <dbReference type="ARBA" id="ARBA00022741"/>
    </source>
</evidence>
<evidence type="ECO:0000256" key="8">
    <source>
        <dbReference type="ARBA" id="ARBA00023125"/>
    </source>
</evidence>
<evidence type="ECO:0000256" key="6">
    <source>
        <dbReference type="ARBA" id="ARBA00022806"/>
    </source>
</evidence>
<evidence type="ECO:0000256" key="11">
    <source>
        <dbReference type="RuleBase" id="RU368062"/>
    </source>
</evidence>
<dbReference type="PANTHER" id="PTHR11630:SF66">
    <property type="entry name" value="DNA REPLICATION LICENSING FACTOR MCM4"/>
    <property type="match status" value="1"/>
</dbReference>
<dbReference type="PROSITE" id="PS50051">
    <property type="entry name" value="MCM_2"/>
    <property type="match status" value="1"/>
</dbReference>
<dbReference type="GO" id="GO:0006271">
    <property type="term" value="P:DNA strand elongation involved in DNA replication"/>
    <property type="evidence" value="ECO:0007669"/>
    <property type="project" value="TreeGrafter"/>
</dbReference>
<feature type="compositionally biased region" description="Low complexity" evidence="12">
    <location>
        <begin position="94"/>
        <end position="103"/>
    </location>
</feature>
<accession>A0A1V9YC63</accession>
<dbReference type="InterPro" id="IPR001208">
    <property type="entry name" value="MCM_dom"/>
</dbReference>
<dbReference type="InterPro" id="IPR008047">
    <property type="entry name" value="MCM_4"/>
</dbReference>
<dbReference type="GO" id="GO:0005524">
    <property type="term" value="F:ATP binding"/>
    <property type="evidence" value="ECO:0007669"/>
    <property type="project" value="UniProtKB-UniRule"/>
</dbReference>
<keyword evidence="15" id="KW-1185">Reference proteome</keyword>
<dbReference type="Pfam" id="PF14551">
    <property type="entry name" value="MCM_N"/>
    <property type="match status" value="1"/>
</dbReference>
<dbReference type="EMBL" id="JNBR01002249">
    <property type="protein sequence ID" value="OQR83288.1"/>
    <property type="molecule type" value="Genomic_DNA"/>
</dbReference>
<dbReference type="GO" id="GO:0003697">
    <property type="term" value="F:single-stranded DNA binding"/>
    <property type="evidence" value="ECO:0007669"/>
    <property type="project" value="TreeGrafter"/>
</dbReference>
<dbReference type="GO" id="GO:0005634">
    <property type="term" value="C:nucleus"/>
    <property type="evidence" value="ECO:0007669"/>
    <property type="project" value="UniProtKB-SubCell"/>
</dbReference>
<dbReference type="SMART" id="SM00350">
    <property type="entry name" value="MCM"/>
    <property type="match status" value="1"/>
</dbReference>
<keyword evidence="7 10" id="KW-0067">ATP-binding</keyword>
<dbReference type="InterPro" id="IPR027417">
    <property type="entry name" value="P-loop_NTPase"/>
</dbReference>
<comment type="catalytic activity">
    <reaction evidence="11">
        <text>ATP + H2O = ADP + phosphate + H(+)</text>
        <dbReference type="Rhea" id="RHEA:13065"/>
        <dbReference type="ChEBI" id="CHEBI:15377"/>
        <dbReference type="ChEBI" id="CHEBI:15378"/>
        <dbReference type="ChEBI" id="CHEBI:30616"/>
        <dbReference type="ChEBI" id="CHEBI:43474"/>
        <dbReference type="ChEBI" id="CHEBI:456216"/>
        <dbReference type="EC" id="3.6.4.12"/>
    </reaction>
</comment>
<evidence type="ECO:0000256" key="9">
    <source>
        <dbReference type="ARBA" id="ARBA00023242"/>
    </source>
</evidence>
<dbReference type="GO" id="GO:0000727">
    <property type="term" value="P:double-strand break repair via break-induced replication"/>
    <property type="evidence" value="ECO:0007669"/>
    <property type="project" value="TreeGrafter"/>
</dbReference>
<evidence type="ECO:0000256" key="3">
    <source>
        <dbReference type="ARBA" id="ARBA00022705"/>
    </source>
</evidence>
<comment type="similarity">
    <text evidence="2 10">Belongs to the MCM family.</text>
</comment>
<dbReference type="InterPro" id="IPR012340">
    <property type="entry name" value="NA-bd_OB-fold"/>
</dbReference>
<dbReference type="PRINTS" id="PR01657">
    <property type="entry name" value="MCMFAMILY"/>
</dbReference>
<dbReference type="Gene3D" id="3.40.50.300">
    <property type="entry name" value="P-loop containing nucleotide triphosphate hydrolases"/>
    <property type="match status" value="1"/>
</dbReference>
<dbReference type="InterPro" id="IPR033762">
    <property type="entry name" value="MCM_OB"/>
</dbReference>
<keyword evidence="5 11" id="KW-0378">Hydrolase</keyword>
<dbReference type="InterPro" id="IPR018525">
    <property type="entry name" value="MCM_CS"/>
</dbReference>
<dbReference type="Pfam" id="PF17855">
    <property type="entry name" value="MCM_lid"/>
    <property type="match status" value="1"/>
</dbReference>
<dbReference type="Proteomes" id="UP000243579">
    <property type="component" value="Unassembled WGS sequence"/>
</dbReference>
<name>A0A1V9YC63_ACHHY</name>
<dbReference type="PRINTS" id="PR01660">
    <property type="entry name" value="MCMPROTEIN4"/>
</dbReference>
<dbReference type="PROSITE" id="PS00847">
    <property type="entry name" value="MCM_1"/>
    <property type="match status" value="1"/>
</dbReference>
<dbReference type="OrthoDB" id="10251574at2759"/>
<sequence>MATTPPETPPSSPVAARPAVATPPSSPVAARPVVSTPPSSPVAARQAVSTPPSSPVAARPMQVNTPPSSPMSPLADSGRFAPSRQAPATPPSPSSFSQASVSVSATAEFRGRYHPGDFSASVDATPMPRYLGRYADGDISTSLSARHLPRGDLGRSEFRIQEMPPIAATQGGGGSPRSSPPSSPTSTKADGFQRGLPQAPMSPSSASVSVQPAADGAPPAVPLTEQNYSNAVVWGTNVSVAESMGVFRAFLHEFQPAGHAEVPGLVGEGYYVKVLRQIQLTQQGVFNLDGQHLLQCNAATRKLYMQLVHFPQVLIRILDMVIVDEFRLLFPDDADFIRIQVRPFNLKDIQPMRNLNPADIDQLVSLKGMVTRCSAVIPDLKMAFFRCTMCHATVEVELDRGRIDEPGLCTNCHTRGSMEIMHNRCAFTDKQLVKMQETPDAIPEGETPYTVMLFAFDDLVDDVRPGDKIEVTGIYRAVPMRATIKQRVVKSVFKTYVDVVHFRRTDELMGASGGLDDGNAVDAVQQAKLDEFHRIAADPLVYENLAHSLAPSIWELDDVKKGVLCQLFGGTRKEAAVVGKKHTRSDLNVLLCGDPGTSKSQLLSYVHKLAPRGIYTSGKGSSAVGLTASVIRDMETGDLVLESGALVLSDEGICCIDEFDKMSDNARSVLHEVMEQQTVSIAKAGIICSLNARASILASANPIESRYNPNKSVIENINILPTLLSRFDLIYLILDRPNAESDRQLARHIVSMYYDAYSIHTARGHMKASEVIPMAVLSDYIAHAKEQVHPQLSDAAAKDLVAAYLELRRMGSNRKNITATPRQLESLIRIAEALAKMRLSSTVSAKDVAEALRLMNVATQKAAMDPRTGTIDMDMITTGYATVDREALGALIDEVKGLLADSNGSVNIGELKKQIDAARGAEVKHTDFQTALRSLEEENLVQVSHGSVRYFGAR</sequence>
<dbReference type="Pfam" id="PF00493">
    <property type="entry name" value="MCM"/>
    <property type="match status" value="1"/>
</dbReference>
<comment type="subcellular location">
    <subcellularLocation>
        <location evidence="1">Nucleus</location>
    </subcellularLocation>
</comment>
<evidence type="ECO:0000259" key="13">
    <source>
        <dbReference type="PROSITE" id="PS50051"/>
    </source>
</evidence>
<dbReference type="Gene3D" id="3.30.1640.10">
    <property type="entry name" value="mini-chromosome maintenance (MCM) complex, chain A, domain 1"/>
    <property type="match status" value="1"/>
</dbReference>
<evidence type="ECO:0000313" key="14">
    <source>
        <dbReference type="EMBL" id="OQR83288.1"/>
    </source>
</evidence>
<keyword evidence="3 11" id="KW-0235">DNA replication</keyword>
<dbReference type="PANTHER" id="PTHR11630">
    <property type="entry name" value="DNA REPLICATION LICENSING FACTOR MCM FAMILY MEMBER"/>
    <property type="match status" value="1"/>
</dbReference>
<keyword evidence="6 11" id="KW-0347">Helicase</keyword>
<dbReference type="EC" id="3.6.4.12" evidence="11"/>
<dbReference type="GO" id="GO:1902975">
    <property type="term" value="P:mitotic DNA replication initiation"/>
    <property type="evidence" value="ECO:0007669"/>
    <property type="project" value="TreeGrafter"/>
</dbReference>
<dbReference type="Gene3D" id="2.20.28.10">
    <property type="match status" value="1"/>
</dbReference>
<feature type="region of interest" description="Disordered" evidence="12">
    <location>
        <begin position="165"/>
        <end position="222"/>
    </location>
</feature>
<comment type="subunit">
    <text evidence="11">Component of the MCM2-7 complex.</text>
</comment>
<dbReference type="InterPro" id="IPR041562">
    <property type="entry name" value="MCM_lid"/>
</dbReference>
<evidence type="ECO:0000313" key="15">
    <source>
        <dbReference type="Proteomes" id="UP000243579"/>
    </source>
</evidence>
<evidence type="ECO:0000256" key="7">
    <source>
        <dbReference type="ARBA" id="ARBA00022840"/>
    </source>
</evidence>
<dbReference type="FunFam" id="3.40.50.300:FF:000217">
    <property type="entry name" value="DNA helicase"/>
    <property type="match status" value="1"/>
</dbReference>
<dbReference type="Pfam" id="PF21128">
    <property type="entry name" value="WHD_MCM4"/>
    <property type="match status" value="1"/>
</dbReference>
<gene>
    <name evidence="14" type="ORF">ACHHYP_14905</name>
</gene>
<feature type="compositionally biased region" description="Low complexity" evidence="12">
    <location>
        <begin position="13"/>
        <end position="45"/>
    </location>
</feature>
<feature type="compositionally biased region" description="Low complexity" evidence="12">
    <location>
        <begin position="197"/>
        <end position="214"/>
    </location>
</feature>
<feature type="compositionally biased region" description="Pro residues" evidence="12">
    <location>
        <begin position="1"/>
        <end position="12"/>
    </location>
</feature>
<proteinExistence type="inferred from homology"/>
<dbReference type="GO" id="GO:0017116">
    <property type="term" value="F:single-stranded DNA helicase activity"/>
    <property type="evidence" value="ECO:0007669"/>
    <property type="project" value="TreeGrafter"/>
</dbReference>
<reference evidence="14 15" key="1">
    <citation type="journal article" date="2014" name="Genome Biol. Evol.">
        <title>The secreted proteins of Achlya hypogyna and Thraustotheca clavata identify the ancestral oomycete secretome and reveal gene acquisitions by horizontal gene transfer.</title>
        <authorList>
            <person name="Misner I."/>
            <person name="Blouin N."/>
            <person name="Leonard G."/>
            <person name="Richards T.A."/>
            <person name="Lane C.E."/>
        </authorList>
    </citation>
    <scope>NUCLEOTIDE SEQUENCE [LARGE SCALE GENOMIC DNA]</scope>
    <source>
        <strain evidence="14 15">ATCC 48635</strain>
    </source>
</reference>
<organism evidence="14 15">
    <name type="scientific">Achlya hypogyna</name>
    <name type="common">Oomycete</name>
    <name type="synonym">Protoachlya hypogyna</name>
    <dbReference type="NCBI Taxonomy" id="1202772"/>
    <lineage>
        <taxon>Eukaryota</taxon>
        <taxon>Sar</taxon>
        <taxon>Stramenopiles</taxon>
        <taxon>Oomycota</taxon>
        <taxon>Saprolegniomycetes</taxon>
        <taxon>Saprolegniales</taxon>
        <taxon>Achlyaceae</taxon>
        <taxon>Achlya</taxon>
    </lineage>
</organism>
<evidence type="ECO:0000256" key="2">
    <source>
        <dbReference type="ARBA" id="ARBA00008010"/>
    </source>
</evidence>
<comment type="function">
    <text evidence="11">Acts as component of the MCM2-7 complex (MCM complex) which is the replicative helicase essential for 'once per cell cycle' DNA replication initiation and elongation in eukaryotic cells. The active ATPase sites in the MCM2-7 ring are formed through the interaction surfaces of two neighboring subunits such that a critical structure of a conserved arginine finger motif is provided in trans relative to the ATP-binding site of the Walker A box of the adjacent subunit. The six ATPase active sites, however, are likely to contribute differentially to the complex helicase activity.</text>
</comment>
<keyword evidence="4 10" id="KW-0547">Nucleotide-binding</keyword>
<feature type="region of interest" description="Disordered" evidence="12">
    <location>
        <begin position="1"/>
        <end position="103"/>
    </location>
</feature>
<dbReference type="Gene3D" id="1.10.10.10">
    <property type="entry name" value="Winged helix-like DNA-binding domain superfamily/Winged helix DNA-binding domain"/>
    <property type="match status" value="1"/>
</dbReference>
<dbReference type="AlphaFoldDB" id="A0A1V9YC63"/>